<evidence type="ECO:0000256" key="1">
    <source>
        <dbReference type="SAM" id="MobiDB-lite"/>
    </source>
</evidence>
<evidence type="ECO:0000313" key="3">
    <source>
        <dbReference type="Proteomes" id="UP000192448"/>
    </source>
</evidence>
<dbReference type="STRING" id="1927124.BST13_33580"/>
<proteinExistence type="predicted"/>
<feature type="region of interest" description="Disordered" evidence="1">
    <location>
        <begin position="32"/>
        <end position="51"/>
    </location>
</feature>
<reference evidence="2 3" key="1">
    <citation type="submission" date="2017-02" db="EMBL/GenBank/DDBJ databases">
        <title>The new phylogeny of genus Mycobacterium.</title>
        <authorList>
            <person name="Tortoli E."/>
            <person name="Trovato A."/>
            <person name="Cirillo D.M."/>
        </authorList>
    </citation>
    <scope>NUCLEOTIDE SEQUENCE [LARGE SCALE GENOMIC DNA]</scope>
    <source>
        <strain evidence="2 3">RW6</strain>
    </source>
</reference>
<dbReference type="OrthoDB" id="3275594at2"/>
<dbReference type="RefSeq" id="WP_083169910.1">
    <property type="nucleotide sequence ID" value="NZ_MVHF01000055.1"/>
</dbReference>
<comment type="caution">
    <text evidence="2">The sequence shown here is derived from an EMBL/GenBank/DDBJ whole genome shotgun (WGS) entry which is preliminary data.</text>
</comment>
<accession>A0A1X0A4A0</accession>
<dbReference type="EMBL" id="MVHF01000055">
    <property type="protein sequence ID" value="ORA24903.1"/>
    <property type="molecule type" value="Genomic_DNA"/>
</dbReference>
<gene>
    <name evidence="2" type="ORF">BST13_33580</name>
</gene>
<dbReference type="Proteomes" id="UP000192448">
    <property type="component" value="Unassembled WGS sequence"/>
</dbReference>
<organism evidence="2 3">
    <name type="scientific">Mycobacterium aquaticum</name>
    <dbReference type="NCBI Taxonomy" id="1927124"/>
    <lineage>
        <taxon>Bacteria</taxon>
        <taxon>Bacillati</taxon>
        <taxon>Actinomycetota</taxon>
        <taxon>Actinomycetes</taxon>
        <taxon>Mycobacteriales</taxon>
        <taxon>Mycobacteriaceae</taxon>
        <taxon>Mycobacterium</taxon>
    </lineage>
</organism>
<name>A0A1X0A4A0_9MYCO</name>
<keyword evidence="3" id="KW-1185">Reference proteome</keyword>
<sequence>MTERDRVLIEIRRHPLTGEARYVTSLGELGTLQPERDPRIPADWLPDQPDPENAGYGYTGRLRTPVPGIILVAGDTFDQIVEWQSQRQQPWPYSGVKTSIRRLGQTGPRVMTIEALNGTWSWRLAPAYWPDQHAHRLGTLDWWVGVGV</sequence>
<dbReference type="AlphaFoldDB" id="A0A1X0A4A0"/>
<protein>
    <submittedName>
        <fullName evidence="2">Uncharacterized protein</fullName>
    </submittedName>
</protein>
<evidence type="ECO:0000313" key="2">
    <source>
        <dbReference type="EMBL" id="ORA24903.1"/>
    </source>
</evidence>